<dbReference type="RefSeq" id="WP_266148337.1">
    <property type="nucleotide sequence ID" value="NZ_CP064028.1"/>
</dbReference>
<dbReference type="InterPro" id="IPR004821">
    <property type="entry name" value="Cyt_trans-like"/>
</dbReference>
<evidence type="ECO:0000256" key="2">
    <source>
        <dbReference type="ARBA" id="ARBA00005019"/>
    </source>
</evidence>
<proteinExistence type="inferred from homology"/>
<evidence type="ECO:0000256" key="1">
    <source>
        <dbReference type="ARBA" id="ARBA00002324"/>
    </source>
</evidence>
<dbReference type="InterPro" id="IPR014729">
    <property type="entry name" value="Rossmann-like_a/b/a_fold"/>
</dbReference>
<keyword evidence="9 11" id="KW-0520">NAD</keyword>
<evidence type="ECO:0000256" key="11">
    <source>
        <dbReference type="HAMAP-Rule" id="MF_00244"/>
    </source>
</evidence>
<evidence type="ECO:0000256" key="4">
    <source>
        <dbReference type="ARBA" id="ARBA00022642"/>
    </source>
</evidence>
<dbReference type="EC" id="2.7.7.18" evidence="11"/>
<keyword evidence="8 11" id="KW-0067">ATP-binding</keyword>
<keyword evidence="4 11" id="KW-0662">Pyridine nucleotide biosynthesis</keyword>
<evidence type="ECO:0000313" key="14">
    <source>
        <dbReference type="Proteomes" id="UP001595961"/>
    </source>
</evidence>
<gene>
    <name evidence="11 13" type="primary">nadD</name>
    <name evidence="13" type="ORF">ACFO5W_16975</name>
</gene>
<dbReference type="Gene3D" id="3.40.50.620">
    <property type="entry name" value="HUPs"/>
    <property type="match status" value="1"/>
</dbReference>
<organism evidence="13 14">
    <name type="scientific">Dyella halodurans</name>
    <dbReference type="NCBI Taxonomy" id="1920171"/>
    <lineage>
        <taxon>Bacteria</taxon>
        <taxon>Pseudomonadati</taxon>
        <taxon>Pseudomonadota</taxon>
        <taxon>Gammaproteobacteria</taxon>
        <taxon>Lysobacterales</taxon>
        <taxon>Rhodanobacteraceae</taxon>
        <taxon>Dyella</taxon>
    </lineage>
</organism>
<dbReference type="NCBIfam" id="TIGR00125">
    <property type="entry name" value="cyt_tran_rel"/>
    <property type="match status" value="1"/>
</dbReference>
<accession>A0ABV9C635</accession>
<comment type="similarity">
    <text evidence="3 11">Belongs to the NadD family.</text>
</comment>
<dbReference type="GO" id="GO:0004515">
    <property type="term" value="F:nicotinate-nucleotide adenylyltransferase activity"/>
    <property type="evidence" value="ECO:0007669"/>
    <property type="project" value="UniProtKB-EC"/>
</dbReference>
<dbReference type="SUPFAM" id="SSF52374">
    <property type="entry name" value="Nucleotidylyl transferase"/>
    <property type="match status" value="1"/>
</dbReference>
<comment type="function">
    <text evidence="1 11">Catalyzes the reversible adenylation of nicotinate mononucleotide (NaMN) to nicotinic acid adenine dinucleotide (NaAD).</text>
</comment>
<evidence type="ECO:0000256" key="6">
    <source>
        <dbReference type="ARBA" id="ARBA00022695"/>
    </source>
</evidence>
<keyword evidence="7 11" id="KW-0547">Nucleotide-binding</keyword>
<comment type="caution">
    <text evidence="13">The sequence shown here is derived from an EMBL/GenBank/DDBJ whole genome shotgun (WGS) entry which is preliminary data.</text>
</comment>
<dbReference type="NCBIfam" id="NF000839">
    <property type="entry name" value="PRK00071.1-1"/>
    <property type="match status" value="1"/>
</dbReference>
<evidence type="ECO:0000313" key="13">
    <source>
        <dbReference type="EMBL" id="MFC4528340.1"/>
    </source>
</evidence>
<keyword evidence="6 11" id="KW-0548">Nucleotidyltransferase</keyword>
<evidence type="ECO:0000256" key="7">
    <source>
        <dbReference type="ARBA" id="ARBA00022741"/>
    </source>
</evidence>
<protein>
    <recommendedName>
        <fullName evidence="11">Probable nicotinate-nucleotide adenylyltransferase</fullName>
        <ecNumber evidence="11">2.7.7.18</ecNumber>
    </recommendedName>
    <alternativeName>
        <fullName evidence="11">Deamido-NAD(+) diphosphorylase</fullName>
    </alternativeName>
    <alternativeName>
        <fullName evidence="11">Deamido-NAD(+) pyrophosphorylase</fullName>
    </alternativeName>
    <alternativeName>
        <fullName evidence="11">Nicotinate mononucleotide adenylyltransferase</fullName>
        <shortName evidence="11">NaMN adenylyltransferase</shortName>
    </alternativeName>
</protein>
<dbReference type="InterPro" id="IPR005248">
    <property type="entry name" value="NadD/NMNAT"/>
</dbReference>
<evidence type="ECO:0000259" key="12">
    <source>
        <dbReference type="Pfam" id="PF01467"/>
    </source>
</evidence>
<evidence type="ECO:0000256" key="9">
    <source>
        <dbReference type="ARBA" id="ARBA00023027"/>
    </source>
</evidence>
<reference evidence="14" key="1">
    <citation type="journal article" date="2019" name="Int. J. Syst. Evol. Microbiol.">
        <title>The Global Catalogue of Microorganisms (GCM) 10K type strain sequencing project: providing services to taxonomists for standard genome sequencing and annotation.</title>
        <authorList>
            <consortium name="The Broad Institute Genomics Platform"/>
            <consortium name="The Broad Institute Genome Sequencing Center for Infectious Disease"/>
            <person name="Wu L."/>
            <person name="Ma J."/>
        </authorList>
    </citation>
    <scope>NUCLEOTIDE SEQUENCE [LARGE SCALE GENOMIC DNA]</scope>
    <source>
        <strain evidence="14">CCM 4481</strain>
    </source>
</reference>
<dbReference type="Pfam" id="PF01467">
    <property type="entry name" value="CTP_transf_like"/>
    <property type="match status" value="1"/>
</dbReference>
<dbReference type="NCBIfam" id="TIGR00482">
    <property type="entry name" value="nicotinate (nicotinamide) nucleotide adenylyltransferase"/>
    <property type="match status" value="1"/>
</dbReference>
<dbReference type="PANTHER" id="PTHR39321">
    <property type="entry name" value="NICOTINATE-NUCLEOTIDE ADENYLYLTRANSFERASE-RELATED"/>
    <property type="match status" value="1"/>
</dbReference>
<keyword evidence="14" id="KW-1185">Reference proteome</keyword>
<comment type="pathway">
    <text evidence="2 11">Cofactor biosynthesis; NAD(+) biosynthesis; deamido-NAD(+) from nicotinate D-ribonucleotide: step 1/1.</text>
</comment>
<dbReference type="PANTHER" id="PTHR39321:SF3">
    <property type="entry name" value="PHOSPHOPANTETHEINE ADENYLYLTRANSFERASE"/>
    <property type="match status" value="1"/>
</dbReference>
<evidence type="ECO:0000256" key="3">
    <source>
        <dbReference type="ARBA" id="ARBA00009014"/>
    </source>
</evidence>
<dbReference type="Proteomes" id="UP001595961">
    <property type="component" value="Unassembled WGS sequence"/>
</dbReference>
<evidence type="ECO:0000256" key="5">
    <source>
        <dbReference type="ARBA" id="ARBA00022679"/>
    </source>
</evidence>
<feature type="domain" description="Cytidyltransferase-like" evidence="12">
    <location>
        <begin position="7"/>
        <end position="183"/>
    </location>
</feature>
<dbReference type="HAMAP" id="MF_00244">
    <property type="entry name" value="NaMN_adenylyltr"/>
    <property type="match status" value="1"/>
</dbReference>
<evidence type="ECO:0000256" key="10">
    <source>
        <dbReference type="ARBA" id="ARBA00048721"/>
    </source>
</evidence>
<dbReference type="EMBL" id="JBHSGA010000020">
    <property type="protein sequence ID" value="MFC4528340.1"/>
    <property type="molecule type" value="Genomic_DNA"/>
</dbReference>
<evidence type="ECO:0000256" key="8">
    <source>
        <dbReference type="ARBA" id="ARBA00022840"/>
    </source>
</evidence>
<sequence>MTRPLAIFGGTFDPVHLGHLSVAWEAAELLDAEVRLMPASVPPHRPAPIANPSQRAAMLRAALQEQSRLTLDTRELERSGPSYTIDTLAELRAEQGDRPLVLLIGADAFAGLPTWHRWRELFEVAHIGVLSRPGVDAALPAELEAEVAARLVTDAAVLRAWPAGKVIELAVTPLEISATRIRELLAAGRDPRYLLPCGLFDDPAVLAPYRHQTLL</sequence>
<dbReference type="CDD" id="cd02165">
    <property type="entry name" value="NMNAT"/>
    <property type="match status" value="1"/>
</dbReference>
<name>A0ABV9C635_9GAMM</name>
<keyword evidence="5 11" id="KW-0808">Transferase</keyword>
<comment type="catalytic activity">
    <reaction evidence="10 11">
        <text>nicotinate beta-D-ribonucleotide + ATP + H(+) = deamido-NAD(+) + diphosphate</text>
        <dbReference type="Rhea" id="RHEA:22860"/>
        <dbReference type="ChEBI" id="CHEBI:15378"/>
        <dbReference type="ChEBI" id="CHEBI:30616"/>
        <dbReference type="ChEBI" id="CHEBI:33019"/>
        <dbReference type="ChEBI" id="CHEBI:57502"/>
        <dbReference type="ChEBI" id="CHEBI:58437"/>
        <dbReference type="EC" id="2.7.7.18"/>
    </reaction>
</comment>